<evidence type="ECO:0000256" key="3">
    <source>
        <dbReference type="ARBA" id="ARBA00022448"/>
    </source>
</evidence>
<dbReference type="AlphaFoldDB" id="A0A1E5QLR5"/>
<dbReference type="GO" id="GO:0022857">
    <property type="term" value="F:transmembrane transporter activity"/>
    <property type="evidence" value="ECO:0007669"/>
    <property type="project" value="InterPro"/>
</dbReference>
<feature type="transmembrane region" description="Helical" evidence="8">
    <location>
        <begin position="207"/>
        <end position="227"/>
    </location>
</feature>
<feature type="transmembrane region" description="Helical" evidence="8">
    <location>
        <begin position="134"/>
        <end position="153"/>
    </location>
</feature>
<evidence type="ECO:0000256" key="2">
    <source>
        <dbReference type="ARBA" id="ARBA00007935"/>
    </source>
</evidence>
<sequence length="348" mass="36595">MKRSWLVIRPAPFPISFRLDRRVPGVLLALGLVLLLGIVMNVGQGEYAISPVDVVKTLLGLQVDNPDYAFVVYTLRLPRTLVAVLVGMGLAIAGTITQGIARNPLAEPSIIGINAGAALGAVTLIVLFPATPVAVLPIAAFVGALLIAVLIYLLAWQNGSSPVRLVLVGVGFNLIAGSLTSLMVTFGEINTVSQALVWLTGSVYGRSWDSAIALAPWLIVGSGFALFRARELNTLNFGDEVARSLGCAVEWQRAMLLLISVAIAGASVATAGLIGFVGLMAPHIGRQLVGTSHEGLLPTSALLGGVIVVFSDWLGRILFAPIELPCGTITAAIGAPYFIYLLIRTRKQ</sequence>
<keyword evidence="3" id="KW-0813">Transport</keyword>
<dbReference type="STRING" id="1781255.BH720_09905"/>
<evidence type="ECO:0000256" key="8">
    <source>
        <dbReference type="SAM" id="Phobius"/>
    </source>
</evidence>
<dbReference type="Gene3D" id="1.10.3470.10">
    <property type="entry name" value="ABC transporter involved in vitamin B12 uptake, BtuC"/>
    <property type="match status" value="1"/>
</dbReference>
<evidence type="ECO:0000256" key="7">
    <source>
        <dbReference type="ARBA" id="ARBA00023136"/>
    </source>
</evidence>
<keyword evidence="5 8" id="KW-0812">Transmembrane</keyword>
<reference evidence="9" key="1">
    <citation type="submission" date="2016-09" db="EMBL/GenBank/DDBJ databases">
        <title>Draft genome of thermotolerant cyanobacterium Desertifilum sp. strain IPPAS B-1220.</title>
        <authorList>
            <person name="Sinetova M.A."/>
            <person name="Bolakhan K."/>
            <person name="Zayadan B.K."/>
            <person name="Mironov K.S."/>
            <person name="Ustinova V."/>
            <person name="Kupriyanova E.V."/>
            <person name="Sidorov R.A."/>
            <person name="Skrypnik A.N."/>
            <person name="Gogoleva N.E."/>
            <person name="Gogolev Y.V."/>
            <person name="Los D.A."/>
        </authorList>
    </citation>
    <scope>NUCLEOTIDE SEQUENCE [LARGE SCALE GENOMIC DNA]</scope>
    <source>
        <strain evidence="9">IPPAS B-1220</strain>
    </source>
</reference>
<dbReference type="CDD" id="cd06550">
    <property type="entry name" value="TM_ABC_iron-siderophores_like"/>
    <property type="match status" value="1"/>
</dbReference>
<keyword evidence="7 8" id="KW-0472">Membrane</keyword>
<keyword evidence="4" id="KW-1003">Cell membrane</keyword>
<dbReference type="Pfam" id="PF01032">
    <property type="entry name" value="FecCD"/>
    <property type="match status" value="1"/>
</dbReference>
<protein>
    <submittedName>
        <fullName evidence="9">Iron ABC transporter permease</fullName>
    </submittedName>
</protein>
<comment type="caution">
    <text evidence="9">The sequence shown here is derived from an EMBL/GenBank/DDBJ whole genome shotgun (WGS) entry which is preliminary data.</text>
</comment>
<feature type="transmembrane region" description="Helical" evidence="8">
    <location>
        <begin position="254"/>
        <end position="276"/>
    </location>
</feature>
<dbReference type="EMBL" id="MJGC01000052">
    <property type="protein sequence ID" value="OEJ75303.1"/>
    <property type="molecule type" value="Genomic_DNA"/>
</dbReference>
<dbReference type="PANTHER" id="PTHR30472">
    <property type="entry name" value="FERRIC ENTEROBACTIN TRANSPORT SYSTEM PERMEASE PROTEIN"/>
    <property type="match status" value="1"/>
</dbReference>
<comment type="similarity">
    <text evidence="2">Belongs to the binding-protein-dependent transport system permease family. FecCD subfamily.</text>
</comment>
<keyword evidence="6 8" id="KW-1133">Transmembrane helix</keyword>
<gene>
    <name evidence="9" type="ORF">BH720_09905</name>
</gene>
<comment type="subcellular location">
    <subcellularLocation>
        <location evidence="1">Cell membrane</location>
        <topology evidence="1">Multi-pass membrane protein</topology>
    </subcellularLocation>
</comment>
<dbReference type="InterPro" id="IPR000522">
    <property type="entry name" value="ABC_transptr_permease_BtuC"/>
</dbReference>
<feature type="transmembrane region" description="Helical" evidence="8">
    <location>
        <begin position="80"/>
        <end position="97"/>
    </location>
</feature>
<evidence type="ECO:0000313" key="9">
    <source>
        <dbReference type="EMBL" id="OEJ75303.1"/>
    </source>
</evidence>
<evidence type="ECO:0000256" key="6">
    <source>
        <dbReference type="ARBA" id="ARBA00022989"/>
    </source>
</evidence>
<evidence type="ECO:0000256" key="1">
    <source>
        <dbReference type="ARBA" id="ARBA00004651"/>
    </source>
</evidence>
<dbReference type="InterPro" id="IPR037294">
    <property type="entry name" value="ABC_BtuC-like"/>
</dbReference>
<evidence type="ECO:0000256" key="5">
    <source>
        <dbReference type="ARBA" id="ARBA00022692"/>
    </source>
</evidence>
<accession>A0A1E5QLR5</accession>
<dbReference type="GO" id="GO:0005886">
    <property type="term" value="C:plasma membrane"/>
    <property type="evidence" value="ECO:0007669"/>
    <property type="project" value="UniProtKB-SubCell"/>
</dbReference>
<evidence type="ECO:0000256" key="4">
    <source>
        <dbReference type="ARBA" id="ARBA00022475"/>
    </source>
</evidence>
<organism evidence="9">
    <name type="scientific">Desertifilum tharense IPPAS B-1220</name>
    <dbReference type="NCBI Taxonomy" id="1781255"/>
    <lineage>
        <taxon>Bacteria</taxon>
        <taxon>Bacillati</taxon>
        <taxon>Cyanobacteriota</taxon>
        <taxon>Cyanophyceae</taxon>
        <taxon>Desertifilales</taxon>
        <taxon>Desertifilaceae</taxon>
        <taxon>Desertifilum</taxon>
    </lineage>
</organism>
<name>A0A1E5QLR5_9CYAN</name>
<dbReference type="RefSeq" id="WP_069967033.1">
    <property type="nucleotide sequence ID" value="NZ_CM124774.1"/>
</dbReference>
<proteinExistence type="inferred from homology"/>
<feature type="transmembrane region" description="Helical" evidence="8">
    <location>
        <begin position="322"/>
        <end position="343"/>
    </location>
</feature>
<dbReference type="GO" id="GO:0033214">
    <property type="term" value="P:siderophore-iron import into cell"/>
    <property type="evidence" value="ECO:0007669"/>
    <property type="project" value="TreeGrafter"/>
</dbReference>
<dbReference type="PANTHER" id="PTHR30472:SF24">
    <property type="entry name" value="FERRIC ENTEROBACTIN TRANSPORT SYSTEM PERMEASE PROTEIN FEPG"/>
    <property type="match status" value="1"/>
</dbReference>
<feature type="transmembrane region" description="Helical" evidence="8">
    <location>
        <begin position="165"/>
        <end position="187"/>
    </location>
</feature>
<dbReference type="OrthoDB" id="9811721at2"/>
<feature type="transmembrane region" description="Helical" evidence="8">
    <location>
        <begin position="109"/>
        <end position="128"/>
    </location>
</feature>
<dbReference type="FunFam" id="1.10.3470.10:FF:000001">
    <property type="entry name" value="Vitamin B12 ABC transporter permease BtuC"/>
    <property type="match status" value="1"/>
</dbReference>
<dbReference type="SUPFAM" id="SSF81345">
    <property type="entry name" value="ABC transporter involved in vitamin B12 uptake, BtuC"/>
    <property type="match status" value="1"/>
</dbReference>